<keyword evidence="9" id="KW-1015">Disulfide bond</keyword>
<keyword evidence="6 11" id="KW-0732">Signal</keyword>
<evidence type="ECO:0000256" key="2">
    <source>
        <dbReference type="ARBA" id="ARBA00009431"/>
    </source>
</evidence>
<organism evidence="12 13">
    <name type="scientific">Solanum commersonii</name>
    <name type="common">Commerson's wild potato</name>
    <name type="synonym">Commerson's nightshade</name>
    <dbReference type="NCBI Taxonomy" id="4109"/>
    <lineage>
        <taxon>Eukaryota</taxon>
        <taxon>Viridiplantae</taxon>
        <taxon>Streptophyta</taxon>
        <taxon>Embryophyta</taxon>
        <taxon>Tracheophyta</taxon>
        <taxon>Spermatophyta</taxon>
        <taxon>Magnoliopsida</taxon>
        <taxon>eudicotyledons</taxon>
        <taxon>Gunneridae</taxon>
        <taxon>Pentapetalae</taxon>
        <taxon>asterids</taxon>
        <taxon>lamiids</taxon>
        <taxon>Solanales</taxon>
        <taxon>Solanaceae</taxon>
        <taxon>Solanoideae</taxon>
        <taxon>Solaneae</taxon>
        <taxon>Solanum</taxon>
    </lineage>
</organism>
<dbReference type="EC" id="3.4.16.-" evidence="11"/>
<evidence type="ECO:0000256" key="9">
    <source>
        <dbReference type="ARBA" id="ARBA00023157"/>
    </source>
</evidence>
<dbReference type="PRINTS" id="PR00724">
    <property type="entry name" value="CRBOXYPTASEC"/>
</dbReference>
<sequence>MAKKNFVLHYNILLISFLIFLFLVTEGAPQSALVTQLPGFNGTFHSKHYAGYVNIDESHGKNLYYYFIESERNPSKDPVVLWLNGGPGCSSFDGFVYEHGPFNFDFGKPSGSLPSLHNNPYSWSKVSNIIYLDSPVGVGLSYSNNKSDYVTGDLKTASDSHSFLLKWFEIYPEFLTNPFYISGESYAGIYVPTLASEVVKGIDAGVKPAINFKGYMVGNGVTDDKADGNALIRFQHGMGLISDQLFEEVYAACNGNFYEASREECLKMLKKIDLVLNDINIYAILEPCYHSKELSLITTNSSRLPMSFRKLGETERPLPVRKRMFGRAWPFKAPVKEGRVPTWPEILNGVAVPCTDDRVATLWLNNADVRKAIHAEQTTVIGPWELCTDKITMYHDSGSMIPYHKNLTARGYRAIIYSGDHDMCVPYTGSALWTRSLGYPIVDEWRPWYVNEQVAGFIQGYDNNLIFMTVKGAGHTVPEYKPREALAYVNIDESHGKNLYYYFVESERNPSKDPVVLWLNGGPGCSSFDGFVYEHGPFNFELGKPSTSLPSLHNNPYSWSKVSSVIYLDSPVGVGLSYSKNKSDYVTGDLKTASDTHSFLLKWFEIYPEFLTNPFYISGESYAGIYVPTLSYEVVKGIDAGVTPAINFKGYMVGNGVTDEIIDANALVPFQHGMGLISDDLYEEATVACHGNFYEPASSNCSDKLNRIDQVVNDLNIYGILEPCYHSKEPSVITTGNSRLPMSFRKLGETERPLPVRKRMFGRAWPFKAPVRAGHVPTWPEILNGLDVPCTDDRVATAWLNNEDVRKAIHAEQTTVIGPWELCTDKIGLSHDSGSMIPYHKNLTARGYQALIYSGDHDMCVPFTGSEKWTRSLGYPIVDKWRPWYVNEQVAGYIQGYDNNLIFMTIKGAGHTVPEYKPREAMAFYSRYVNIDESHGKNMYYYFVESEKNPSKDPVVLWLNGGPGCSSFDGFVYEHGPFNFELGKTNGSLPILHNNPYSWSKVSNIIYLDSPVGVGLSYSKNKSDYETGDLKTASDTHSFLLKWFEIYPEFLMNPFYITGESYAGIYVPTLASEVAKGIDAGVKPAINFKGYMVGNGVTDEKIDGNALVPFQHGMGFISDKLFEEVTAACHGNFYEPGSKNCKDKLNEIDQVRCYSVILDSFCRDMNNKQFIVLEVNDLNVYDVLEPCYHNTEPSVITNDNSRLPMSFRKLGETERPLPIRKRMFGRAWPFKAPVRDGLVPTWPELLNELTVPCTDDRVSSVWLNNEDVRKAIHAEQTTVIGPWELCTDSITFSHDAGSMIPYHKNLTTHGYRALIYSGDHDMCVPHTGSEKWTSSLGYPIVDKWRPWYVNEQVAGYTQGYANNLSFLTIKGSGHTVPEYKPQEALAYVDIDESHGKNLYYYFVESERNPSKDPVVLWLNGGPGCSSFDGFVYEHVDSCVVYIAGPFNFEAGKTNDSLPILHNNPYSWSKVSNIIYLDAPVGVGLSYSNDKADYDTGDLKTASDTHSFLLKWFEIYPEFLMNQFYISGESYAGIYVPTLASDIAKGIDAGVKPTINFKGYMVGNGVTDDIIDTNAFVPFQHGMGLISDKIFEEANAACKGNFYNETSQHCKDMIGKINRNVDDLNTYDILEPCYHNTVPDVTTDNSRLPMSFRKLGETKRPFPVRKRMFGRAWPYNAPVREGLVPSWPEILKHTNYVPCISDRIATVWLNNEDVRKAIHAESITVIGRWRLCSNKLIFTHDTGSMIPYHKNLTARGYRALIYSGDHDMCVPYTGSEKWTSSLGYAIVDEWRPWYTKEEIQGYTQGYANNLTFLTIKGAGHTVPEYKPLEALEFYELLTLLAFCFLVTEGAPQSALVTQIPGFTGKLLSKHYAGYVNLDESHGKNMYYYFIESERNPSNDPVVLWLNGGPGCSSFDGFVYEHGPFNFELGKANGSLPILHNNPYSWSKVSNIIYLDSPVGVGLSYSKNKADYNTGDLKTATETHAFLLKWFAIYPEFLKNPFYISGESYAGIYVPTLASEVVKGIDAKVKPVINFKGYMVGNGVTDEKIDGNAIVPFQHGMGLISDKLFEDATAACKGDFYISSSQNCTLLLLKISQKVMGLNIYDILEPCYHTPYSTKNSKLPMSFRKLGETERPLPVRTRMFGRAWPFNAPVREGLVPSWPELLDHNNVFCTDDTVATAWLNNEDVRKAIHAEPVRYNLLILY</sequence>
<accession>A0A9J5YTN3</accession>
<feature type="signal peptide" evidence="11">
    <location>
        <begin position="1"/>
        <end position="27"/>
    </location>
</feature>
<dbReference type="InterPro" id="IPR001563">
    <property type="entry name" value="Peptidase_S10"/>
</dbReference>
<protein>
    <recommendedName>
        <fullName evidence="11">Carboxypeptidase</fullName>
        <ecNumber evidence="11">3.4.16.-</ecNumber>
    </recommendedName>
</protein>
<name>A0A9J5YTN3_SOLCO</name>
<gene>
    <name evidence="12" type="ORF">H5410_034559</name>
</gene>
<dbReference type="Gene3D" id="3.40.50.1820">
    <property type="entry name" value="alpha/beta hydrolase"/>
    <property type="match status" value="5"/>
</dbReference>
<evidence type="ECO:0000256" key="10">
    <source>
        <dbReference type="ARBA" id="ARBA00023180"/>
    </source>
</evidence>
<dbReference type="Gene3D" id="3.40.50.11320">
    <property type="match status" value="3"/>
</dbReference>
<keyword evidence="4 11" id="KW-0121">Carboxypeptidase</keyword>
<dbReference type="PANTHER" id="PTHR11802">
    <property type="entry name" value="SERINE PROTEASE FAMILY S10 SERINE CARBOXYPEPTIDASE"/>
    <property type="match status" value="1"/>
</dbReference>
<dbReference type="EMBL" id="JACXVP010000006">
    <property type="protein sequence ID" value="KAG5603189.1"/>
    <property type="molecule type" value="Genomic_DNA"/>
</dbReference>
<dbReference type="GO" id="GO:0016747">
    <property type="term" value="F:acyltransferase activity, transferring groups other than amino-acyl groups"/>
    <property type="evidence" value="ECO:0007669"/>
    <property type="project" value="TreeGrafter"/>
</dbReference>
<dbReference type="Gene3D" id="6.10.250.940">
    <property type="match status" value="3"/>
</dbReference>
<keyword evidence="13" id="KW-1185">Reference proteome</keyword>
<dbReference type="PROSITE" id="PS00560">
    <property type="entry name" value="CARBOXYPEPT_SER_HIS"/>
    <property type="match status" value="2"/>
</dbReference>
<dbReference type="GO" id="GO:0004185">
    <property type="term" value="F:serine-type carboxypeptidase activity"/>
    <property type="evidence" value="ECO:0007669"/>
    <property type="project" value="UniProtKB-UniRule"/>
</dbReference>
<dbReference type="PROSITE" id="PS00131">
    <property type="entry name" value="CARBOXYPEPT_SER_SER"/>
    <property type="match status" value="5"/>
</dbReference>
<dbReference type="OrthoDB" id="443318at2759"/>
<comment type="subcellular location">
    <subcellularLocation>
        <location evidence="1">Secreted</location>
    </subcellularLocation>
</comment>
<dbReference type="GO" id="GO:0005576">
    <property type="term" value="C:extracellular region"/>
    <property type="evidence" value="ECO:0007669"/>
    <property type="project" value="UniProtKB-SubCell"/>
</dbReference>
<comment type="caution">
    <text evidence="12">The sequence shown here is derived from an EMBL/GenBank/DDBJ whole genome shotgun (WGS) entry which is preliminary data.</text>
</comment>
<feature type="chain" id="PRO_5039962616" description="Carboxypeptidase" evidence="11">
    <location>
        <begin position="28"/>
        <end position="2203"/>
    </location>
</feature>
<keyword evidence="10" id="KW-0325">Glycoprotein</keyword>
<dbReference type="Proteomes" id="UP000824120">
    <property type="component" value="Chromosome 6"/>
</dbReference>
<keyword evidence="5 11" id="KW-0645">Protease</keyword>
<evidence type="ECO:0000256" key="6">
    <source>
        <dbReference type="ARBA" id="ARBA00022729"/>
    </source>
</evidence>
<evidence type="ECO:0000256" key="4">
    <source>
        <dbReference type="ARBA" id="ARBA00022645"/>
    </source>
</evidence>
<dbReference type="SUPFAM" id="SSF53474">
    <property type="entry name" value="alpha/beta-Hydrolases"/>
    <property type="match status" value="5"/>
</dbReference>
<dbReference type="GO" id="GO:0019748">
    <property type="term" value="P:secondary metabolic process"/>
    <property type="evidence" value="ECO:0007669"/>
    <property type="project" value="TreeGrafter"/>
</dbReference>
<evidence type="ECO:0000313" key="12">
    <source>
        <dbReference type="EMBL" id="KAG5603189.1"/>
    </source>
</evidence>
<evidence type="ECO:0000256" key="3">
    <source>
        <dbReference type="ARBA" id="ARBA00022525"/>
    </source>
</evidence>
<dbReference type="Pfam" id="PF00450">
    <property type="entry name" value="Peptidase_S10"/>
    <property type="match status" value="4"/>
</dbReference>
<dbReference type="InterPro" id="IPR029058">
    <property type="entry name" value="AB_hydrolase_fold"/>
</dbReference>
<comment type="similarity">
    <text evidence="2 11">Belongs to the peptidase S10 family.</text>
</comment>
<evidence type="ECO:0000256" key="1">
    <source>
        <dbReference type="ARBA" id="ARBA00004613"/>
    </source>
</evidence>
<evidence type="ECO:0000256" key="11">
    <source>
        <dbReference type="RuleBase" id="RU361156"/>
    </source>
</evidence>
<dbReference type="InterPro" id="IPR018202">
    <property type="entry name" value="Ser_caboxypep_ser_AS"/>
</dbReference>
<dbReference type="FunFam" id="3.40.50.12670:FF:000001">
    <property type="entry name" value="Carboxypeptidase"/>
    <property type="match status" value="2"/>
</dbReference>
<dbReference type="InterPro" id="IPR033124">
    <property type="entry name" value="Ser_caboxypep_his_AS"/>
</dbReference>
<keyword evidence="7 11" id="KW-0378">Hydrolase</keyword>
<evidence type="ECO:0000256" key="5">
    <source>
        <dbReference type="ARBA" id="ARBA00022670"/>
    </source>
</evidence>
<dbReference type="PANTHER" id="PTHR11802:SF254">
    <property type="entry name" value="SERINE CARBOXYPEPTIDASE-LIKE 20"/>
    <property type="match status" value="1"/>
</dbReference>
<reference evidence="12 13" key="1">
    <citation type="submission" date="2020-09" db="EMBL/GenBank/DDBJ databases">
        <title>De no assembly of potato wild relative species, Solanum commersonii.</title>
        <authorList>
            <person name="Cho K."/>
        </authorList>
    </citation>
    <scope>NUCLEOTIDE SEQUENCE [LARGE SCALE GENOMIC DNA]</scope>
    <source>
        <strain evidence="12">LZ3.2</strain>
        <tissue evidence="12">Leaf</tissue>
    </source>
</reference>
<keyword evidence="3" id="KW-0964">Secreted</keyword>
<keyword evidence="8" id="KW-0865">Zymogen</keyword>
<evidence type="ECO:0000256" key="7">
    <source>
        <dbReference type="ARBA" id="ARBA00022801"/>
    </source>
</evidence>
<dbReference type="FunFam" id="3.40.50.11320:FF:000002">
    <property type="entry name" value="Carboxypeptidase"/>
    <property type="match status" value="4"/>
</dbReference>
<evidence type="ECO:0000256" key="8">
    <source>
        <dbReference type="ARBA" id="ARBA00023145"/>
    </source>
</evidence>
<dbReference type="FunFam" id="3.40.50.1820:FF:000143">
    <property type="entry name" value="Carboxypeptidase"/>
    <property type="match status" value="5"/>
</dbReference>
<dbReference type="FunFam" id="3.40.50.12670:FF:000002">
    <property type="entry name" value="Carboxypeptidase"/>
    <property type="match status" value="2"/>
</dbReference>
<proteinExistence type="inferred from homology"/>
<evidence type="ECO:0000313" key="13">
    <source>
        <dbReference type="Proteomes" id="UP000824120"/>
    </source>
</evidence>
<dbReference type="GO" id="GO:0006508">
    <property type="term" value="P:proteolysis"/>
    <property type="evidence" value="ECO:0007669"/>
    <property type="project" value="UniProtKB-KW"/>
</dbReference>